<evidence type="ECO:0000256" key="8">
    <source>
        <dbReference type="SAM" id="Coils"/>
    </source>
</evidence>
<dbReference type="PROSITE" id="PS50003">
    <property type="entry name" value="PH_DOMAIN"/>
    <property type="match status" value="1"/>
</dbReference>
<keyword evidence="6" id="KW-0009">Actin-binding</keyword>
<evidence type="ECO:0000259" key="10">
    <source>
        <dbReference type="PROSITE" id="PS50003"/>
    </source>
</evidence>
<keyword evidence="12" id="KW-1185">Reference proteome</keyword>
<keyword evidence="3" id="KW-0117">Actin capping</keyword>
<dbReference type="GO" id="GO:0051693">
    <property type="term" value="P:actin filament capping"/>
    <property type="evidence" value="ECO:0007669"/>
    <property type="project" value="UniProtKB-KW"/>
</dbReference>
<dbReference type="GO" id="GO:0003779">
    <property type="term" value="F:actin binding"/>
    <property type="evidence" value="ECO:0007669"/>
    <property type="project" value="UniProtKB-KW"/>
</dbReference>
<evidence type="ECO:0000313" key="12">
    <source>
        <dbReference type="Proteomes" id="UP000472260"/>
    </source>
</evidence>
<dbReference type="FunFam" id="1.20.58.60:FF:000019">
    <property type="entry name" value="Spectrin beta chain"/>
    <property type="match status" value="1"/>
</dbReference>
<keyword evidence="5" id="KW-0677">Repeat</keyword>
<evidence type="ECO:0000256" key="6">
    <source>
        <dbReference type="ARBA" id="ARBA00023203"/>
    </source>
</evidence>
<organism evidence="11 12">
    <name type="scientific">Sinocyclocheilus anshuiensis</name>
    <dbReference type="NCBI Taxonomy" id="1608454"/>
    <lineage>
        <taxon>Eukaryota</taxon>
        <taxon>Metazoa</taxon>
        <taxon>Chordata</taxon>
        <taxon>Craniata</taxon>
        <taxon>Vertebrata</taxon>
        <taxon>Euteleostomi</taxon>
        <taxon>Actinopterygii</taxon>
        <taxon>Neopterygii</taxon>
        <taxon>Teleostei</taxon>
        <taxon>Ostariophysi</taxon>
        <taxon>Cypriniformes</taxon>
        <taxon>Cyprinidae</taxon>
        <taxon>Cyprininae</taxon>
        <taxon>Sinocyclocheilus</taxon>
    </lineage>
</organism>
<dbReference type="GO" id="GO:0005543">
    <property type="term" value="F:phospholipid binding"/>
    <property type="evidence" value="ECO:0007669"/>
    <property type="project" value="InterPro"/>
</dbReference>
<evidence type="ECO:0000256" key="5">
    <source>
        <dbReference type="ARBA" id="ARBA00022737"/>
    </source>
</evidence>
<dbReference type="Pfam" id="PF00435">
    <property type="entry name" value="Spectrin"/>
    <property type="match status" value="5"/>
</dbReference>
<dbReference type="GO" id="GO:0005856">
    <property type="term" value="C:cytoskeleton"/>
    <property type="evidence" value="ECO:0007669"/>
    <property type="project" value="UniProtKB-SubCell"/>
</dbReference>
<feature type="coiled-coil region" evidence="8">
    <location>
        <begin position="238"/>
        <end position="272"/>
    </location>
</feature>
<dbReference type="Proteomes" id="UP000472260">
    <property type="component" value="Unassembled WGS sequence"/>
</dbReference>
<evidence type="ECO:0000256" key="4">
    <source>
        <dbReference type="ARBA" id="ARBA00022490"/>
    </source>
</evidence>
<dbReference type="SMART" id="SM00233">
    <property type="entry name" value="PH"/>
    <property type="match status" value="1"/>
</dbReference>
<feature type="compositionally biased region" description="Basic and acidic residues" evidence="9">
    <location>
        <begin position="519"/>
        <end position="528"/>
    </location>
</feature>
<dbReference type="Gene3D" id="2.30.29.30">
    <property type="entry name" value="Pleckstrin-homology domain (PH domain)/Phosphotyrosine-binding domain (PTB)"/>
    <property type="match status" value="1"/>
</dbReference>
<dbReference type="GO" id="GO:0016020">
    <property type="term" value="C:membrane"/>
    <property type="evidence" value="ECO:0007669"/>
    <property type="project" value="UniProtKB-ARBA"/>
</dbReference>
<evidence type="ECO:0000313" key="11">
    <source>
        <dbReference type="Ensembl" id="ENSSANP00000023681.1"/>
    </source>
</evidence>
<dbReference type="FunFam" id="1.20.58.60:FF:000018">
    <property type="entry name" value="Spectrin beta chain"/>
    <property type="match status" value="1"/>
</dbReference>
<reference evidence="11" key="2">
    <citation type="submission" date="2025-09" db="UniProtKB">
        <authorList>
            <consortium name="Ensembl"/>
        </authorList>
    </citation>
    <scope>IDENTIFICATION</scope>
</reference>
<dbReference type="InterPro" id="IPR001849">
    <property type="entry name" value="PH_domain"/>
</dbReference>
<name>A0A671LSZ1_9TELE</name>
<evidence type="ECO:0000256" key="1">
    <source>
        <dbReference type="ARBA" id="ARBA00004245"/>
    </source>
</evidence>
<comment type="similarity">
    <text evidence="2">Belongs to the spectrin family.</text>
</comment>
<feature type="domain" description="PH" evidence="10">
    <location>
        <begin position="547"/>
        <end position="654"/>
    </location>
</feature>
<feature type="region of interest" description="Disordered" evidence="9">
    <location>
        <begin position="472"/>
        <end position="547"/>
    </location>
</feature>
<dbReference type="PRINTS" id="PR00683">
    <property type="entry name" value="SPECTRINPH"/>
</dbReference>
<feature type="region of interest" description="Disordered" evidence="9">
    <location>
        <begin position="653"/>
        <end position="716"/>
    </location>
</feature>
<dbReference type="SUPFAM" id="SSF46966">
    <property type="entry name" value="Spectrin repeat"/>
    <property type="match status" value="4"/>
</dbReference>
<accession>A0A671LSZ1</accession>
<dbReference type="InterPro" id="IPR018159">
    <property type="entry name" value="Spectrin/alpha-actinin"/>
</dbReference>
<evidence type="ECO:0000256" key="9">
    <source>
        <dbReference type="SAM" id="MobiDB-lite"/>
    </source>
</evidence>
<dbReference type="InterPro" id="IPR001605">
    <property type="entry name" value="PH_dom-spectrin-type"/>
</dbReference>
<proteinExistence type="inferred from homology"/>
<feature type="compositionally biased region" description="Basic and acidic residues" evidence="9">
    <location>
        <begin position="674"/>
        <end position="716"/>
    </location>
</feature>
<dbReference type="SMART" id="SM00150">
    <property type="entry name" value="SPEC"/>
    <property type="match status" value="5"/>
</dbReference>
<evidence type="ECO:0000256" key="7">
    <source>
        <dbReference type="ARBA" id="ARBA00023212"/>
    </source>
</evidence>
<dbReference type="PANTHER" id="PTHR11915">
    <property type="entry name" value="SPECTRIN/FILAMIN RELATED CYTOSKELETAL PROTEIN"/>
    <property type="match status" value="1"/>
</dbReference>
<dbReference type="SUPFAM" id="SSF50729">
    <property type="entry name" value="PH domain-like"/>
    <property type="match status" value="1"/>
</dbReference>
<dbReference type="FunFam" id="1.20.58.60:FF:000011">
    <property type="entry name" value="Spectrin beta chain"/>
    <property type="match status" value="1"/>
</dbReference>
<feature type="compositionally biased region" description="Basic and acidic residues" evidence="9">
    <location>
        <begin position="498"/>
        <end position="510"/>
    </location>
</feature>
<reference evidence="11" key="1">
    <citation type="submission" date="2025-08" db="UniProtKB">
        <authorList>
            <consortium name="Ensembl"/>
        </authorList>
    </citation>
    <scope>IDENTIFICATION</scope>
</reference>
<keyword evidence="4" id="KW-0963">Cytoplasm</keyword>
<evidence type="ECO:0000256" key="2">
    <source>
        <dbReference type="ARBA" id="ARBA00006826"/>
    </source>
</evidence>
<comment type="subcellular location">
    <subcellularLocation>
        <location evidence="1">Cytoplasm</location>
        <location evidence="1">Cytoskeleton</location>
    </subcellularLocation>
</comment>
<evidence type="ECO:0000256" key="3">
    <source>
        <dbReference type="ARBA" id="ARBA00022467"/>
    </source>
</evidence>
<keyword evidence="8" id="KW-0175">Coiled coil</keyword>
<dbReference type="InterPro" id="IPR002017">
    <property type="entry name" value="Spectrin_repeat"/>
</dbReference>
<feature type="compositionally biased region" description="Polar residues" evidence="9">
    <location>
        <begin position="661"/>
        <end position="673"/>
    </location>
</feature>
<dbReference type="AlphaFoldDB" id="A0A671LSZ1"/>
<dbReference type="InterPro" id="IPR011993">
    <property type="entry name" value="PH-like_dom_sf"/>
</dbReference>
<dbReference type="CDD" id="cd00176">
    <property type="entry name" value="SPEC"/>
    <property type="match status" value="2"/>
</dbReference>
<protein>
    <submittedName>
        <fullName evidence="11">Spectrin, beta, non-erythrocytic 4b</fullName>
    </submittedName>
</protein>
<dbReference type="Pfam" id="PF00169">
    <property type="entry name" value="PH"/>
    <property type="match status" value="1"/>
</dbReference>
<sequence length="716" mass="81991">MYVFELCPLSLKDEASTLQLLKKQLALQQTIEDYAETIGMLSQQCRQLLELRHPDCEQISKHQSQIDRLYVSLKDLAEERKSRLEQQYWLYQLNREVDELEQWIAEREVIASSTELGQDFEHVTILQEKFTEFAAETGSLGQERVTAVNQMVDELIDYGHTDAATIAEWKDGVNEAWADLLELMETRGQMLAASHQLHKFFSDCREVLAQIEDKQRRLPEVRACQGGTSNTSTLQRLMQTFEHDIQLLVTQIRQLQESAAQLRTVYAGEKAEAIAMQEHEVMQAWKELLVSCEDCRMQITTATDKLRFFGMVRDQLMWIDSIICQIGTGEKPRDVSSVEVLMNYHQSLKSEVEARNKSVLQCIEMGKTLLAARNPASEEIKEKLEKVLAKQQELTEKWDKHWEELQHMLEVHQFAQEAVVAEAWLTAQEPFLSSNELGGSVDEVEQLIRRHEAFRKAAATWEERFSSLRRLTTVRETSQPNPRVRGELPRLPNGFPEKTSRLDRPRARDRPKPRRRPRPKEPAGETRRSRSVPAQSSPPVPQPPTHLAQREGFLFRKIDIEGQKKSSNRSWVNLYCVLNKGELGFYKDAKNTSTPYNNEPVINLSRCACDINNGYKKKKNVFTLKTNDGSEFLFHAKDEDDLKSWITSINTSISEHEETGKQGQTNPTTSSTDEGTRRDGSRAGGSERGEKSDRADGGSVRSDKGEKPEKKTGKKK</sequence>
<keyword evidence="7" id="KW-0206">Cytoskeleton</keyword>
<dbReference type="Ensembl" id="ENSSANT00000025215.1">
    <property type="protein sequence ID" value="ENSSANP00000023681.1"/>
    <property type="gene ID" value="ENSSANG00000012173.1"/>
</dbReference>
<dbReference type="GO" id="GO:0005737">
    <property type="term" value="C:cytoplasm"/>
    <property type="evidence" value="ECO:0007669"/>
    <property type="project" value="UniProtKB-ARBA"/>
</dbReference>
<dbReference type="Gene3D" id="1.20.58.60">
    <property type="match status" value="3"/>
</dbReference>
<dbReference type="CDD" id="cd10571">
    <property type="entry name" value="PH_beta_spectrin"/>
    <property type="match status" value="1"/>
</dbReference>
<dbReference type="FunFam" id="2.30.29.30:FF:000024">
    <property type="entry name" value="Spectrin beta chain"/>
    <property type="match status" value="1"/>
</dbReference>